<evidence type="ECO:0000313" key="1">
    <source>
        <dbReference type="Proteomes" id="UP000887565"/>
    </source>
</evidence>
<organism evidence="1 2">
    <name type="scientific">Romanomermis culicivorax</name>
    <name type="common">Nematode worm</name>
    <dbReference type="NCBI Taxonomy" id="13658"/>
    <lineage>
        <taxon>Eukaryota</taxon>
        <taxon>Metazoa</taxon>
        <taxon>Ecdysozoa</taxon>
        <taxon>Nematoda</taxon>
        <taxon>Enoplea</taxon>
        <taxon>Dorylaimia</taxon>
        <taxon>Mermithida</taxon>
        <taxon>Mermithoidea</taxon>
        <taxon>Mermithidae</taxon>
        <taxon>Romanomermis</taxon>
    </lineage>
</organism>
<sequence>MNLGFVHRRDKPSRIYNIDTNYRCSDLSFDKSNLTRDEEINFDDFEIVEKSDRQIACIVMEKLDEKANEHSIFLNKSLAVTSTPFCSRPDFYIGAAMSKTSPELPGTENFWVKPDGALHGSTSKRGFSALSSFFWNRRLDPVDILPTGSGVDPDFTAPEAVVYHEIFVSRLESEQDLPAGFGLGSGAGWFRVPVLTIPVH</sequence>
<accession>A0A915J582</accession>
<keyword evidence="1" id="KW-1185">Reference proteome</keyword>
<dbReference type="WBParaSite" id="nRc.2.0.1.t21627-RA">
    <property type="protein sequence ID" value="nRc.2.0.1.t21627-RA"/>
    <property type="gene ID" value="nRc.2.0.1.g21627"/>
</dbReference>
<evidence type="ECO:0000313" key="2">
    <source>
        <dbReference type="WBParaSite" id="nRc.2.0.1.t21627-RA"/>
    </source>
</evidence>
<name>A0A915J582_ROMCU</name>
<proteinExistence type="predicted"/>
<dbReference type="AlphaFoldDB" id="A0A915J582"/>
<reference evidence="2" key="1">
    <citation type="submission" date="2022-11" db="UniProtKB">
        <authorList>
            <consortium name="WormBaseParasite"/>
        </authorList>
    </citation>
    <scope>IDENTIFICATION</scope>
</reference>
<dbReference type="Proteomes" id="UP000887565">
    <property type="component" value="Unplaced"/>
</dbReference>
<protein>
    <submittedName>
        <fullName evidence="2">Uncharacterized protein</fullName>
    </submittedName>
</protein>